<evidence type="ECO:0000259" key="1">
    <source>
        <dbReference type="Pfam" id="PF04149"/>
    </source>
</evidence>
<dbReference type="AlphaFoldDB" id="A0A1F8DWB9"/>
<feature type="domain" description="DUF397" evidence="1">
    <location>
        <begin position="34"/>
        <end position="72"/>
    </location>
</feature>
<dbReference type="Pfam" id="PF04149">
    <property type="entry name" value="DUF397"/>
    <property type="match status" value="1"/>
</dbReference>
<accession>A0A1F8DWB9</accession>
<dbReference type="Proteomes" id="UP000176422">
    <property type="component" value="Unassembled WGS sequence"/>
</dbReference>
<evidence type="ECO:0000313" key="2">
    <source>
        <dbReference type="EMBL" id="OGM92812.1"/>
    </source>
</evidence>
<name>A0A1F8DWB9_9BACT</name>
<gene>
    <name evidence="2" type="ORF">A2372_01345</name>
</gene>
<sequence length="79" mass="9135">MKNKKEILIMSERNPHEEEGFLTYSITRYLYIKTCVAVKIGETVDVRDTKDPQSPTLSFTHAEWDAFIQGVKKGEFDLP</sequence>
<comment type="caution">
    <text evidence="2">The sequence shown here is derived from an EMBL/GenBank/DDBJ whole genome shotgun (WGS) entry which is preliminary data.</text>
</comment>
<dbReference type="STRING" id="1802559.A2372_01345"/>
<organism evidence="2 3">
    <name type="scientific">Candidatus Wolfebacteria bacterium RIFOXYB1_FULL_54_12</name>
    <dbReference type="NCBI Taxonomy" id="1802559"/>
    <lineage>
        <taxon>Bacteria</taxon>
        <taxon>Candidatus Wolfeibacteriota</taxon>
    </lineage>
</organism>
<dbReference type="InterPro" id="IPR007278">
    <property type="entry name" value="DUF397"/>
</dbReference>
<evidence type="ECO:0000313" key="3">
    <source>
        <dbReference type="Proteomes" id="UP000176422"/>
    </source>
</evidence>
<reference evidence="2 3" key="1">
    <citation type="journal article" date="2016" name="Nat. Commun.">
        <title>Thousands of microbial genomes shed light on interconnected biogeochemical processes in an aquifer system.</title>
        <authorList>
            <person name="Anantharaman K."/>
            <person name="Brown C.T."/>
            <person name="Hug L.A."/>
            <person name="Sharon I."/>
            <person name="Castelle C.J."/>
            <person name="Probst A.J."/>
            <person name="Thomas B.C."/>
            <person name="Singh A."/>
            <person name="Wilkins M.J."/>
            <person name="Karaoz U."/>
            <person name="Brodie E.L."/>
            <person name="Williams K.H."/>
            <person name="Hubbard S.S."/>
            <person name="Banfield J.F."/>
        </authorList>
    </citation>
    <scope>NUCLEOTIDE SEQUENCE [LARGE SCALE GENOMIC DNA]</scope>
</reference>
<proteinExistence type="predicted"/>
<protein>
    <recommendedName>
        <fullName evidence="1">DUF397 domain-containing protein</fullName>
    </recommendedName>
</protein>
<dbReference type="EMBL" id="MGIT01000003">
    <property type="protein sequence ID" value="OGM92812.1"/>
    <property type="molecule type" value="Genomic_DNA"/>
</dbReference>